<protein>
    <submittedName>
        <fullName evidence="7">TetR family transcriptional regulator ActII</fullName>
    </submittedName>
</protein>
<dbReference type="InterPro" id="IPR023772">
    <property type="entry name" value="DNA-bd_HTH_TetR-type_CS"/>
</dbReference>
<evidence type="ECO:0000313" key="8">
    <source>
        <dbReference type="Proteomes" id="UP001428817"/>
    </source>
</evidence>
<dbReference type="InterPro" id="IPR003012">
    <property type="entry name" value="Tet_transcr_reg_TetR"/>
</dbReference>
<name>A0ABP9PU50_9PSEU</name>
<keyword evidence="8" id="KW-1185">Reference proteome</keyword>
<evidence type="ECO:0000256" key="2">
    <source>
        <dbReference type="ARBA" id="ARBA00023015"/>
    </source>
</evidence>
<evidence type="ECO:0000256" key="1">
    <source>
        <dbReference type="ARBA" id="ARBA00022491"/>
    </source>
</evidence>
<dbReference type="PANTHER" id="PTHR30055">
    <property type="entry name" value="HTH-TYPE TRANSCRIPTIONAL REGULATOR RUTR"/>
    <property type="match status" value="1"/>
</dbReference>
<dbReference type="SUPFAM" id="SSF46689">
    <property type="entry name" value="Homeodomain-like"/>
    <property type="match status" value="1"/>
</dbReference>
<feature type="DNA-binding region" description="H-T-H motif" evidence="5">
    <location>
        <begin position="34"/>
        <end position="53"/>
    </location>
</feature>
<evidence type="ECO:0000313" key="7">
    <source>
        <dbReference type="EMBL" id="GAA5149104.1"/>
    </source>
</evidence>
<dbReference type="InterPro" id="IPR050109">
    <property type="entry name" value="HTH-type_TetR-like_transc_reg"/>
</dbReference>
<evidence type="ECO:0000256" key="3">
    <source>
        <dbReference type="ARBA" id="ARBA00023125"/>
    </source>
</evidence>
<organism evidence="7 8">
    <name type="scientific">Pseudonocardia eucalypti</name>
    <dbReference type="NCBI Taxonomy" id="648755"/>
    <lineage>
        <taxon>Bacteria</taxon>
        <taxon>Bacillati</taxon>
        <taxon>Actinomycetota</taxon>
        <taxon>Actinomycetes</taxon>
        <taxon>Pseudonocardiales</taxon>
        <taxon>Pseudonocardiaceae</taxon>
        <taxon>Pseudonocardia</taxon>
    </lineage>
</organism>
<dbReference type="InterPro" id="IPR036271">
    <property type="entry name" value="Tet_transcr_reg_TetR-rel_C_sf"/>
</dbReference>
<dbReference type="Pfam" id="PF00440">
    <property type="entry name" value="TetR_N"/>
    <property type="match status" value="1"/>
</dbReference>
<evidence type="ECO:0000256" key="5">
    <source>
        <dbReference type="PROSITE-ProRule" id="PRU00335"/>
    </source>
</evidence>
<dbReference type="Proteomes" id="UP001428817">
    <property type="component" value="Unassembled WGS sequence"/>
</dbReference>
<dbReference type="Pfam" id="PF02909">
    <property type="entry name" value="TetR_C_1"/>
    <property type="match status" value="1"/>
</dbReference>
<keyword evidence="4" id="KW-0804">Transcription</keyword>
<gene>
    <name evidence="7" type="primary">actII_1</name>
    <name evidence="7" type="ORF">GCM10023321_12480</name>
</gene>
<dbReference type="RefSeq" id="WP_185062802.1">
    <property type="nucleotide sequence ID" value="NZ_BAABJP010000004.1"/>
</dbReference>
<reference evidence="8" key="1">
    <citation type="journal article" date="2019" name="Int. J. Syst. Evol. Microbiol.">
        <title>The Global Catalogue of Microorganisms (GCM) 10K type strain sequencing project: providing services to taxonomists for standard genome sequencing and annotation.</title>
        <authorList>
            <consortium name="The Broad Institute Genomics Platform"/>
            <consortium name="The Broad Institute Genome Sequencing Center for Infectious Disease"/>
            <person name="Wu L."/>
            <person name="Ma J."/>
        </authorList>
    </citation>
    <scope>NUCLEOTIDE SEQUENCE [LARGE SCALE GENOMIC DNA]</scope>
    <source>
        <strain evidence="8">JCM 18303</strain>
    </source>
</reference>
<dbReference type="PRINTS" id="PR00400">
    <property type="entry name" value="TETREPRESSOR"/>
</dbReference>
<keyword evidence="3 5" id="KW-0238">DNA-binding</keyword>
<keyword evidence="1" id="KW-0678">Repressor</keyword>
<dbReference type="InterPro" id="IPR001647">
    <property type="entry name" value="HTH_TetR"/>
</dbReference>
<dbReference type="PANTHER" id="PTHR30055:SF151">
    <property type="entry name" value="TRANSCRIPTIONAL REGULATORY PROTEIN"/>
    <property type="match status" value="1"/>
</dbReference>
<proteinExistence type="predicted"/>
<dbReference type="SUPFAM" id="SSF48498">
    <property type="entry name" value="Tetracyclin repressor-like, C-terminal domain"/>
    <property type="match status" value="1"/>
</dbReference>
<dbReference type="PROSITE" id="PS50977">
    <property type="entry name" value="HTH_TETR_2"/>
    <property type="match status" value="1"/>
</dbReference>
<sequence>MPSRQRATAERLTTDALVDAVAALIESGGVEALTMRRLAQECGVGVTTLYGHVRTKDELLGLFADRLLGRIRPPEESLPWDEQVGAIFRAVYEILVDHPELAQIVGRQPVPGSAALRLFQQVLRALVGIGLTDRQIRTGYAVLAAYTTGYVQHQAARTARTPALADLIADARHVDTHPEPNGDGADHLTAFDAGLRVILDGLSAAATRRG</sequence>
<feature type="domain" description="HTH tetR-type" evidence="6">
    <location>
        <begin position="11"/>
        <end position="71"/>
    </location>
</feature>
<dbReference type="InterPro" id="IPR004111">
    <property type="entry name" value="Repressor_TetR_C"/>
</dbReference>
<evidence type="ECO:0000259" key="6">
    <source>
        <dbReference type="PROSITE" id="PS50977"/>
    </source>
</evidence>
<dbReference type="Gene3D" id="1.10.357.10">
    <property type="entry name" value="Tetracycline Repressor, domain 2"/>
    <property type="match status" value="1"/>
</dbReference>
<dbReference type="PROSITE" id="PS01081">
    <property type="entry name" value="HTH_TETR_1"/>
    <property type="match status" value="1"/>
</dbReference>
<evidence type="ECO:0000256" key="4">
    <source>
        <dbReference type="ARBA" id="ARBA00023163"/>
    </source>
</evidence>
<keyword evidence="2" id="KW-0805">Transcription regulation</keyword>
<comment type="caution">
    <text evidence="7">The sequence shown here is derived from an EMBL/GenBank/DDBJ whole genome shotgun (WGS) entry which is preliminary data.</text>
</comment>
<dbReference type="EMBL" id="BAABJP010000004">
    <property type="protein sequence ID" value="GAA5149104.1"/>
    <property type="molecule type" value="Genomic_DNA"/>
</dbReference>
<dbReference type="InterPro" id="IPR009057">
    <property type="entry name" value="Homeodomain-like_sf"/>
</dbReference>
<accession>A0ABP9PU50</accession>